<dbReference type="RefSeq" id="WP_213427778.1">
    <property type="nucleotide sequence ID" value="NZ_AP031286.1"/>
</dbReference>
<dbReference type="Proteomes" id="UP001154322">
    <property type="component" value="Unassembled WGS sequence"/>
</dbReference>
<evidence type="ECO:0000256" key="1">
    <source>
        <dbReference type="SAM" id="MobiDB-lite"/>
    </source>
</evidence>
<gene>
    <name evidence="2" type="ORF">WJ0W_003297</name>
</gene>
<keyword evidence="3" id="KW-1185">Reference proteome</keyword>
<name>A0ABN8U4P7_9BACL</name>
<feature type="region of interest" description="Disordered" evidence="1">
    <location>
        <begin position="1"/>
        <end position="33"/>
    </location>
</feature>
<reference evidence="2" key="1">
    <citation type="submission" date="2022-06" db="EMBL/GenBank/DDBJ databases">
        <authorList>
            <person name="Dietemann V."/>
            <person name="Ory F."/>
            <person name="Dainat B."/>
            <person name="Oberhansli S."/>
        </authorList>
    </citation>
    <scope>NUCLEOTIDE SEQUENCE</scope>
    <source>
        <strain evidence="2">Ena-SAMPLE-TAB-26-04-2022-14:26:32:270-5432</strain>
    </source>
</reference>
<organism evidence="2 3">
    <name type="scientific">Paenibacillus melissococcoides</name>
    <dbReference type="NCBI Taxonomy" id="2912268"/>
    <lineage>
        <taxon>Bacteria</taxon>
        <taxon>Bacillati</taxon>
        <taxon>Bacillota</taxon>
        <taxon>Bacilli</taxon>
        <taxon>Bacillales</taxon>
        <taxon>Paenibacillaceae</taxon>
        <taxon>Paenibacillus</taxon>
    </lineage>
</organism>
<sequence length="63" mass="7119">MTKNVAHDAMNPNQQMNFTDSDAEQTGFTHGVNRVVQSTERLIVTPTMREKENVGRQTSNIEI</sequence>
<feature type="compositionally biased region" description="Polar residues" evidence="1">
    <location>
        <begin position="11"/>
        <end position="28"/>
    </location>
</feature>
<accession>A0ABN8U4P7</accession>
<evidence type="ECO:0000313" key="2">
    <source>
        <dbReference type="EMBL" id="CAH8246060.1"/>
    </source>
</evidence>
<protein>
    <submittedName>
        <fullName evidence="2">Uncharacterized protein</fullName>
    </submittedName>
</protein>
<evidence type="ECO:0000313" key="3">
    <source>
        <dbReference type="Proteomes" id="UP001154322"/>
    </source>
</evidence>
<comment type="caution">
    <text evidence="2">The sequence shown here is derived from an EMBL/GenBank/DDBJ whole genome shotgun (WGS) entry which is preliminary data.</text>
</comment>
<dbReference type="EMBL" id="CALYLO010000004">
    <property type="protein sequence ID" value="CAH8246060.1"/>
    <property type="molecule type" value="Genomic_DNA"/>
</dbReference>
<proteinExistence type="predicted"/>